<feature type="transmembrane region" description="Helical" evidence="1">
    <location>
        <begin position="117"/>
        <end position="140"/>
    </location>
</feature>
<reference evidence="2 3" key="1">
    <citation type="submission" date="2019-05" db="EMBL/GenBank/DDBJ databases">
        <title>We sequenced the genome of Paenibacillus hemerocallicola KCTC 33185 for further insight into its adaptation and study the phylogeny of Paenibacillus.</title>
        <authorList>
            <person name="Narsing Rao M.P."/>
        </authorList>
    </citation>
    <scope>NUCLEOTIDE SEQUENCE [LARGE SCALE GENOMIC DNA]</scope>
    <source>
        <strain evidence="2 3">KCTC 33185</strain>
    </source>
</reference>
<evidence type="ECO:0000313" key="2">
    <source>
        <dbReference type="EMBL" id="TNJ66931.1"/>
    </source>
</evidence>
<keyword evidence="3" id="KW-1185">Reference proteome</keyword>
<dbReference type="RefSeq" id="WP_139601416.1">
    <property type="nucleotide sequence ID" value="NZ_VDCQ01000007.1"/>
</dbReference>
<protein>
    <recommendedName>
        <fullName evidence="4">YmcC</fullName>
    </recommendedName>
</protein>
<accession>A0A5C4TD51</accession>
<keyword evidence="1" id="KW-0472">Membrane</keyword>
<keyword evidence="1" id="KW-1133">Transmembrane helix</keyword>
<feature type="transmembrane region" description="Helical" evidence="1">
    <location>
        <begin position="59"/>
        <end position="79"/>
    </location>
</feature>
<proteinExistence type="predicted"/>
<feature type="transmembrane region" description="Helical" evidence="1">
    <location>
        <begin position="6"/>
        <end position="27"/>
    </location>
</feature>
<dbReference type="OrthoDB" id="2082317at2"/>
<name>A0A5C4TD51_9BACL</name>
<gene>
    <name evidence="2" type="ORF">FE784_06930</name>
</gene>
<sequence>MITAFIIGCEIGFWLFVLAGLFSRYVLKLKRLGSVLLLCTPVVDLVLIVATVVDLRNGATANITHGLAAVYIGVSVAYGHRMIKWADERFAHRFAGGPPPARPPKHGREHAIHEAKLWLHHLVAWALGCVVLYAMVWFVGDEQRTSALLSVVKLWTVVLGIDLLWSFSYLIWPKKDKAASRQG</sequence>
<evidence type="ECO:0008006" key="4">
    <source>
        <dbReference type="Google" id="ProtNLM"/>
    </source>
</evidence>
<feature type="transmembrane region" description="Helical" evidence="1">
    <location>
        <begin position="152"/>
        <end position="172"/>
    </location>
</feature>
<evidence type="ECO:0000256" key="1">
    <source>
        <dbReference type="SAM" id="Phobius"/>
    </source>
</evidence>
<keyword evidence="1" id="KW-0812">Transmembrane</keyword>
<organism evidence="2 3">
    <name type="scientific">Paenibacillus hemerocallicola</name>
    <dbReference type="NCBI Taxonomy" id="1172614"/>
    <lineage>
        <taxon>Bacteria</taxon>
        <taxon>Bacillati</taxon>
        <taxon>Bacillota</taxon>
        <taxon>Bacilli</taxon>
        <taxon>Bacillales</taxon>
        <taxon>Paenibacillaceae</taxon>
        <taxon>Paenibacillus</taxon>
    </lineage>
</organism>
<dbReference type="AlphaFoldDB" id="A0A5C4TD51"/>
<dbReference type="Proteomes" id="UP000307943">
    <property type="component" value="Unassembled WGS sequence"/>
</dbReference>
<comment type="caution">
    <text evidence="2">The sequence shown here is derived from an EMBL/GenBank/DDBJ whole genome shotgun (WGS) entry which is preliminary data.</text>
</comment>
<feature type="transmembrane region" description="Helical" evidence="1">
    <location>
        <begin position="34"/>
        <end position="53"/>
    </location>
</feature>
<dbReference type="EMBL" id="VDCQ01000007">
    <property type="protein sequence ID" value="TNJ66931.1"/>
    <property type="molecule type" value="Genomic_DNA"/>
</dbReference>
<evidence type="ECO:0000313" key="3">
    <source>
        <dbReference type="Proteomes" id="UP000307943"/>
    </source>
</evidence>